<evidence type="ECO:0000313" key="1">
    <source>
        <dbReference type="EMBL" id="AXH11103.1"/>
    </source>
</evidence>
<dbReference type="Proteomes" id="UP000253850">
    <property type="component" value="Chromosome"/>
</dbReference>
<dbReference type="Proteomes" id="UP000289193">
    <property type="component" value="Unassembled WGS sequence"/>
</dbReference>
<dbReference type="RefSeq" id="WP_114837999.1">
    <property type="nucleotide sequence ID" value="NZ_CP031217.1"/>
</dbReference>
<evidence type="ECO:0008006" key="5">
    <source>
        <dbReference type="Google" id="ProtNLM"/>
    </source>
</evidence>
<reference evidence="1 3" key="2">
    <citation type="submission" date="2018-07" db="EMBL/GenBank/DDBJ databases">
        <title>Complete genome of the Arcobacter bivalviorum type strain LMG 26154.</title>
        <authorList>
            <person name="Miller W.G."/>
            <person name="Yee E."/>
            <person name="Bono J.L."/>
        </authorList>
    </citation>
    <scope>NUCLEOTIDE SEQUENCE [LARGE SCALE GENOMIC DNA]</scope>
    <source>
        <strain evidence="1 3">LMG 26154</strain>
    </source>
</reference>
<proteinExistence type="predicted"/>
<dbReference type="EMBL" id="PDKM01000004">
    <property type="protein sequence ID" value="RXK09709.1"/>
    <property type="molecule type" value="Genomic_DNA"/>
</dbReference>
<dbReference type="KEGG" id="hbv:ABIV_0063"/>
<name>A0AAX2A629_9BACT</name>
<keyword evidence="4" id="KW-1185">Reference proteome</keyword>
<dbReference type="EMBL" id="CP031217">
    <property type="protein sequence ID" value="AXH11103.1"/>
    <property type="molecule type" value="Genomic_DNA"/>
</dbReference>
<organism evidence="2 4">
    <name type="scientific">Halarcobacter bivalviorum</name>
    <dbReference type="NCBI Taxonomy" id="663364"/>
    <lineage>
        <taxon>Bacteria</taxon>
        <taxon>Pseudomonadati</taxon>
        <taxon>Campylobacterota</taxon>
        <taxon>Epsilonproteobacteria</taxon>
        <taxon>Campylobacterales</taxon>
        <taxon>Arcobacteraceae</taxon>
        <taxon>Halarcobacter</taxon>
    </lineage>
</organism>
<protein>
    <recommendedName>
        <fullName evidence="5">WGR domain-containing protein</fullName>
    </recommendedName>
</protein>
<evidence type="ECO:0000313" key="2">
    <source>
        <dbReference type="EMBL" id="RXK09709.1"/>
    </source>
</evidence>
<gene>
    <name evidence="1" type="ORF">ABIV_0063</name>
    <name evidence="2" type="ORF">CRV05_08225</name>
</gene>
<accession>A0AAX2A629</accession>
<sequence length="69" mass="8040">MSIKILTAKENPHVAKLKNEFDIFRVLDIKKGKLEIIEFFNKDGVFRGFGKDTKTAFKKAKKVLKNYYS</sequence>
<evidence type="ECO:0000313" key="3">
    <source>
        <dbReference type="Proteomes" id="UP000253850"/>
    </source>
</evidence>
<dbReference type="AlphaFoldDB" id="A0AAX2A629"/>
<reference evidence="2 4" key="1">
    <citation type="submission" date="2017-10" db="EMBL/GenBank/DDBJ databases">
        <title>Genomics of the genus Arcobacter.</title>
        <authorList>
            <person name="Perez-Cataluna A."/>
            <person name="Figueras M.J."/>
        </authorList>
    </citation>
    <scope>NUCLEOTIDE SEQUENCE [LARGE SCALE GENOMIC DNA]</scope>
    <source>
        <strain evidence="2 4">CECT 7835</strain>
    </source>
</reference>
<evidence type="ECO:0000313" key="4">
    <source>
        <dbReference type="Proteomes" id="UP000289193"/>
    </source>
</evidence>